<dbReference type="PANTHER" id="PTHR42852:SF17">
    <property type="entry name" value="THIOREDOXIN-LIKE PROTEIN HI_1115"/>
    <property type="match status" value="1"/>
</dbReference>
<dbReference type="InterPro" id="IPR036249">
    <property type="entry name" value="Thioredoxin-like_sf"/>
</dbReference>
<feature type="transmembrane region" description="Helical" evidence="1">
    <location>
        <begin position="20"/>
        <end position="38"/>
    </location>
</feature>
<dbReference type="RefSeq" id="WP_132112692.1">
    <property type="nucleotide sequence ID" value="NZ_SMFO01000014.1"/>
</dbReference>
<keyword evidence="4" id="KW-1185">Reference proteome</keyword>
<dbReference type="InterPro" id="IPR050553">
    <property type="entry name" value="Thioredoxin_ResA/DsbE_sf"/>
</dbReference>
<dbReference type="PROSITE" id="PS51352">
    <property type="entry name" value="THIOREDOXIN_2"/>
    <property type="match status" value="1"/>
</dbReference>
<dbReference type="SUPFAM" id="SSF52833">
    <property type="entry name" value="Thioredoxin-like"/>
    <property type="match status" value="1"/>
</dbReference>
<keyword evidence="1" id="KW-0812">Transmembrane</keyword>
<organism evidence="3 4">
    <name type="scientific">Flavobacterium hiemivividum</name>
    <dbReference type="NCBI Taxonomy" id="2541734"/>
    <lineage>
        <taxon>Bacteria</taxon>
        <taxon>Pseudomonadati</taxon>
        <taxon>Bacteroidota</taxon>
        <taxon>Flavobacteriia</taxon>
        <taxon>Flavobacteriales</taxon>
        <taxon>Flavobacteriaceae</taxon>
        <taxon>Flavobacterium</taxon>
    </lineage>
</organism>
<comment type="caution">
    <text evidence="3">The sequence shown here is derived from an EMBL/GenBank/DDBJ whole genome shotgun (WGS) entry which is preliminary data.</text>
</comment>
<dbReference type="Gene3D" id="3.40.30.10">
    <property type="entry name" value="Glutaredoxin"/>
    <property type="match status" value="1"/>
</dbReference>
<gene>
    <name evidence="3" type="ORF">E0F98_14390</name>
</gene>
<evidence type="ECO:0000313" key="3">
    <source>
        <dbReference type="EMBL" id="TDE01753.1"/>
    </source>
</evidence>
<accession>A0A4R5CVD3</accession>
<evidence type="ECO:0000313" key="4">
    <source>
        <dbReference type="Proteomes" id="UP000294597"/>
    </source>
</evidence>
<dbReference type="AlphaFoldDB" id="A0A4R5CVD3"/>
<protein>
    <submittedName>
        <fullName evidence="3">TlpA family protein disulfide reductase</fullName>
    </submittedName>
</protein>
<feature type="domain" description="Thioredoxin" evidence="2">
    <location>
        <begin position="51"/>
        <end position="205"/>
    </location>
</feature>
<dbReference type="InterPro" id="IPR013740">
    <property type="entry name" value="Redoxin"/>
</dbReference>
<dbReference type="Pfam" id="PF08534">
    <property type="entry name" value="Redoxin"/>
    <property type="match status" value="1"/>
</dbReference>
<proteinExistence type="predicted"/>
<dbReference type="PANTHER" id="PTHR42852">
    <property type="entry name" value="THIOL:DISULFIDE INTERCHANGE PROTEIN DSBE"/>
    <property type="match status" value="1"/>
</dbReference>
<evidence type="ECO:0000256" key="1">
    <source>
        <dbReference type="SAM" id="Phobius"/>
    </source>
</evidence>
<dbReference type="InterPro" id="IPR013766">
    <property type="entry name" value="Thioredoxin_domain"/>
</dbReference>
<keyword evidence="1" id="KW-0472">Membrane</keyword>
<keyword evidence="1" id="KW-1133">Transmembrane helix</keyword>
<dbReference type="CDD" id="cd02966">
    <property type="entry name" value="TlpA_like_family"/>
    <property type="match status" value="1"/>
</dbReference>
<dbReference type="Proteomes" id="UP000294597">
    <property type="component" value="Unassembled WGS sequence"/>
</dbReference>
<reference evidence="3 4" key="1">
    <citation type="submission" date="2019-03" db="EMBL/GenBank/DDBJ databases">
        <title>Flavobacterium TSA-D2 sp. nov., isolated from arctic soil.</title>
        <authorList>
            <person name="Chaudhary D.K."/>
        </authorList>
    </citation>
    <scope>NUCLEOTIDE SEQUENCE [LARGE SCALE GENOMIC DNA]</scope>
    <source>
        <strain evidence="3 4">TSA-D2</strain>
    </source>
</reference>
<sequence>MNENNKNEKQPTNLIVINKIKKHFSSILMLIVFGLLIFSPDAKSFLIKQLLFTGLFNAEISEVNSTDNRLENHFDFKDYEGNIRSTADLKGKVVFINFWASWCPPCIAEFPSIEKFHSKFKNDGNIVFLMINMDDDIATGEKFFEKKNYTMPIAQAVSQVPEEIYSGSLPTSVVLDKKGIVRMRHTGFADYNSEKFHVQIQQILEE</sequence>
<name>A0A4R5CVD3_9FLAO</name>
<dbReference type="EMBL" id="SMFO01000014">
    <property type="protein sequence ID" value="TDE01753.1"/>
    <property type="molecule type" value="Genomic_DNA"/>
</dbReference>
<dbReference type="GO" id="GO:0016491">
    <property type="term" value="F:oxidoreductase activity"/>
    <property type="evidence" value="ECO:0007669"/>
    <property type="project" value="InterPro"/>
</dbReference>
<evidence type="ECO:0000259" key="2">
    <source>
        <dbReference type="PROSITE" id="PS51352"/>
    </source>
</evidence>